<dbReference type="RefSeq" id="WP_259865635.1">
    <property type="nucleotide sequence ID" value="NZ_BAAAST010000027.1"/>
</dbReference>
<feature type="transmembrane region" description="Helical" evidence="4">
    <location>
        <begin position="2155"/>
        <end position="2177"/>
    </location>
</feature>
<dbReference type="PANTHER" id="PTHR32305:SF15">
    <property type="entry name" value="PROTEIN RHSA-RELATED"/>
    <property type="match status" value="1"/>
</dbReference>
<keyword evidence="7" id="KW-1185">Reference proteome</keyword>
<proteinExistence type="predicted"/>
<dbReference type="InterPro" id="IPR050708">
    <property type="entry name" value="T6SS_VgrG/RHS"/>
</dbReference>
<keyword evidence="2" id="KW-0964">Secreted</keyword>
<gene>
    <name evidence="6" type="ORF">Dfulv_20305</name>
</gene>
<dbReference type="NCBIfam" id="TIGR03696">
    <property type="entry name" value="Rhs_assc_core"/>
    <property type="match status" value="1"/>
</dbReference>
<comment type="subcellular location">
    <subcellularLocation>
        <location evidence="1">Secreted</location>
    </subcellularLocation>
</comment>
<feature type="domain" description="Carbohydrate-binding module family 96" evidence="5">
    <location>
        <begin position="276"/>
        <end position="439"/>
    </location>
</feature>
<feature type="transmembrane region" description="Helical" evidence="4">
    <location>
        <begin position="2127"/>
        <end position="2148"/>
    </location>
</feature>
<dbReference type="Pfam" id="PF24517">
    <property type="entry name" value="CBM96"/>
    <property type="match status" value="1"/>
</dbReference>
<organism evidence="6 7">
    <name type="scientific">Dactylosporangium fulvum</name>
    <dbReference type="NCBI Taxonomy" id="53359"/>
    <lineage>
        <taxon>Bacteria</taxon>
        <taxon>Bacillati</taxon>
        <taxon>Actinomycetota</taxon>
        <taxon>Actinomycetes</taxon>
        <taxon>Micromonosporales</taxon>
        <taxon>Micromonosporaceae</taxon>
        <taxon>Dactylosporangium</taxon>
    </lineage>
</organism>
<evidence type="ECO:0000256" key="1">
    <source>
        <dbReference type="ARBA" id="ARBA00004613"/>
    </source>
</evidence>
<accession>A0ABY5WAD6</accession>
<evidence type="ECO:0000256" key="4">
    <source>
        <dbReference type="SAM" id="Phobius"/>
    </source>
</evidence>
<keyword evidence="3" id="KW-0732">Signal</keyword>
<name>A0ABY5WAD6_9ACTN</name>
<dbReference type="InterPro" id="IPR022385">
    <property type="entry name" value="Rhs_assc_core"/>
</dbReference>
<keyword evidence="4" id="KW-1133">Transmembrane helix</keyword>
<sequence>MTLVEVVAPPAPVRAAPPAKAECPAERPDRVAAVMAARWCDGKVEVSGERSETLQLWANPDGSLTAEQHSGPVRMRDGKGGWKPVDAALQTDADGSVSAKAHPRGLKLAGATGDGEHDLVKLGTGDDAISLSWLGRLPKPVVDGTRATYPNVLDGVDLVIEATRTGYEQFFVVKTREALSRAGKLNLRLKAPKLTVSPDGAGGLLFKDAAGKDAGRIPQPSMWDAAIGEQSLDHLRVAAVGLSATQVGANITLELTPDPQFLASPDLTFPVTIDPTISPTFDTFVQSGYITDQSGLTDLKLGYSDDGGSWTARSFLRWDTSFLAGAQVNSAAVYLWNYHSWSCTAASWDVYDTGAVSTATRWTSQPSWGAIRGTSTQTKGFNASCNDGWVSAPATSFFQLGSTNSTLTMGLRATNESNHNGWKRFHSSEGANPPYAVVTFNGTPQVGNRSTDPSTECITGANRPYINKTQPKLQAQITDPEGSPVWAQLEWSTTGGTLVGSTTIGSQASGSNFEHTIPSGQLTNGSSYMWRIRGTDTGTAAGAGPWTPWCEFTVDTTEPTAQPGVSSTTFPENTWTGQLTGYTVSTVNTAYVGGSTVLALTGDDAVQQLTLPFPITFYGQSYSTAWIDTNGMVSFVNPNGSHPDDIVPLPNSAEPNAAVYVFAQDLVVDASASVRTAVLGTAPNRQFLIEWKNPYQYGFASRRQDAAVLLSETGSTVTLNYTNIDNAYEQGSGALTGVENADGTIATQYSYHTSSLNNGVAVVFTYNAGTAPVSAGTAANFTFTPSGVTDVASYQYGVDTNPPSTVVNAAALGGNATVSITPDSDGPHTLYVRSQDRAGNQSPIKAYQFNVGHGGVTSPKNGDISAGKVALTVAASPAVAGVTYQWRRADTDAWQTIPLADVSVAAGGGAVTWPEQRTSGQFAKLNWNLDTTLNNAEAGPDPLDGPLQVRALFTGGASVPVKITFDRNQALVMSQQVGPGSVNLLTGNFGLSGVDVTMSSYGSDLTVTRSFNTRQAAVTDKANMFGPGWVSGVVVGAAEAPYTDLTVTGSLVQVGLPDGSSLGFTETTAAGSGKNYEAQNGFQQLRLSYATASNTFTLADIDGNTVVFTQVAGATAGTYNPTAVTTPGANQTTSISWQKVTVSGTDLVRPTRMLAPLPSGVSCATLVKGCRALDFSYASTTTATGTGATQWGNYVGRLTQVSFTAWDPDAAPAAMRTVVVARYSYDSNGRLRAVWDPRLDWTDTTTMPPTTRNLATTYDYDTNGIVSALTPPAQQPWQFTYTTIPGDAGNGRLAQVSRSALTAGTARQTVVYRVPVSGSGAPYNLSAAQTARWGQAEQPVDATAIFDPGQVPAADQSSGSLPASYDRAAITYMDPNGRPVNTLEPGGYTNTIWYDSFGNTVRHLTAGNRARALDKSPSDSAAEEAALAASLSNLNVYAADGRLLLEVWGPEHEVTLPSGSTVRGRSRTRYTYDQGAPSTGAPFDLITTETTSLCYGSASCAPVDARTRTVGYDWTLREPTVSTVDPSGLALSTRTGYDATTGQVTTVTQPAGGATTNTPATRATVYYRAGTGSGHTECDSRAEWANLPCRVQPGGQAASGPELPVTVTTYDIYQHPRVIIEKTSAGTRRTTTITYDGAGRNVTVAVTGAAGTGQAVPTTRSVYDNATGQAIRTESLDASNNVTAQISRVYDTLGRITSYTDADGTQSTTGYDLFSRIAAGSDGQASRSYTYDGGSERRGLPTQIADGQAGTMTATYDADGRLITETWPNGVAVSTSYSEDGQPVTITYNQPGCGLSNCTLYTETVRASVHGQARDRSSSLSTQRYTYDNAGRITTVNDTVDGACTTRIQGYNTASDRASLTTYGPAVGGGCQATTSPTTTTWTYDTASRVNTTGYAYDTLGRTTTVPGADTTNLGAGNTTMTYHVNDMVRTQTQDTRTTTYTLDVLANRFRTWTESDGVSTLTRTSHYGADNDSSTWMITNGGEVLRPIRTFGGVAAIYSSTTGVSWQITNLHGDLVAGIASTGFGLAYADDFTELGQPHKATSGQRGYGWHGAAQRWSDTPGGMILMGARVYSPATGRFLSTDSVYGGNANPYDYCSGDAVNCSDLNGAASCRPLWKCSVKTAAKYAIFTAVTALVIALTTLCAAATSGICAGYGGFVLSAALGGAYNVFNCWLFSSCRSFRDYVETFVQGFIVGLLGGVIGRWLGKYVPINQFYLRVKVKIATAFLVLSRWF</sequence>
<dbReference type="EMBL" id="CP073720">
    <property type="protein sequence ID" value="UWP86454.1"/>
    <property type="molecule type" value="Genomic_DNA"/>
</dbReference>
<keyword evidence="4" id="KW-0812">Transmembrane</keyword>
<reference evidence="6" key="1">
    <citation type="submission" date="2021-04" db="EMBL/GenBank/DDBJ databases">
        <authorList>
            <person name="Hartkoorn R.C."/>
            <person name="Beaudoing E."/>
            <person name="Hot D."/>
        </authorList>
    </citation>
    <scope>NUCLEOTIDE SEQUENCE</scope>
    <source>
        <strain evidence="6">NRRL B-16292</strain>
    </source>
</reference>
<dbReference type="Proteomes" id="UP001059617">
    <property type="component" value="Chromosome"/>
</dbReference>
<evidence type="ECO:0000313" key="6">
    <source>
        <dbReference type="EMBL" id="UWP86454.1"/>
    </source>
</evidence>
<reference evidence="6" key="2">
    <citation type="submission" date="2022-09" db="EMBL/GenBank/DDBJ databases">
        <title>Biosynthetic gene clusters of Dactylosporangioum fulvum.</title>
        <authorList>
            <person name="Caradec T."/>
        </authorList>
    </citation>
    <scope>NUCLEOTIDE SEQUENCE</scope>
    <source>
        <strain evidence="6">NRRL B-16292</strain>
    </source>
</reference>
<evidence type="ECO:0000256" key="3">
    <source>
        <dbReference type="ARBA" id="ARBA00022729"/>
    </source>
</evidence>
<dbReference type="Gene3D" id="2.180.10.10">
    <property type="entry name" value="RHS repeat-associated core"/>
    <property type="match status" value="1"/>
</dbReference>
<dbReference type="NCBIfam" id="TIGR01643">
    <property type="entry name" value="YD_repeat_2x"/>
    <property type="match status" value="2"/>
</dbReference>
<protein>
    <recommendedName>
        <fullName evidence="5">Carbohydrate-binding module family 96 domain-containing protein</fullName>
    </recommendedName>
</protein>
<dbReference type="PANTHER" id="PTHR32305">
    <property type="match status" value="1"/>
</dbReference>
<dbReference type="InterPro" id="IPR006530">
    <property type="entry name" value="YD"/>
</dbReference>
<feature type="transmembrane region" description="Helical" evidence="4">
    <location>
        <begin position="2189"/>
        <end position="2207"/>
    </location>
</feature>
<evidence type="ECO:0000313" key="7">
    <source>
        <dbReference type="Proteomes" id="UP001059617"/>
    </source>
</evidence>
<dbReference type="InterPro" id="IPR055372">
    <property type="entry name" value="CBM96"/>
</dbReference>
<evidence type="ECO:0000256" key="2">
    <source>
        <dbReference type="ARBA" id="ARBA00022525"/>
    </source>
</evidence>
<evidence type="ECO:0000259" key="5">
    <source>
        <dbReference type="Pfam" id="PF24517"/>
    </source>
</evidence>
<keyword evidence="4" id="KW-0472">Membrane</keyword>